<dbReference type="FunFam" id="2.10.230.10:FF:000002">
    <property type="entry name" value="Molecular chaperone DnaJ"/>
    <property type="match status" value="1"/>
</dbReference>
<dbReference type="Pfam" id="PF01556">
    <property type="entry name" value="DnaJ_C"/>
    <property type="match status" value="1"/>
</dbReference>
<dbReference type="Proteomes" id="UP001632038">
    <property type="component" value="Unassembled WGS sequence"/>
</dbReference>
<dbReference type="InterPro" id="IPR036410">
    <property type="entry name" value="HSP_DnaJ_Cys-rich_dom_sf"/>
</dbReference>
<dbReference type="EMBL" id="JAVIJP010000060">
    <property type="protein sequence ID" value="KAL3622461.1"/>
    <property type="molecule type" value="Genomic_DNA"/>
</dbReference>
<evidence type="ECO:0000256" key="4">
    <source>
        <dbReference type="ARBA" id="ARBA00022833"/>
    </source>
</evidence>
<protein>
    <submittedName>
        <fullName evidence="9">Uncharacterized protein</fullName>
    </submittedName>
</protein>
<dbReference type="CDD" id="cd06257">
    <property type="entry name" value="DnaJ"/>
    <property type="match status" value="1"/>
</dbReference>
<dbReference type="Gene3D" id="1.10.287.110">
    <property type="entry name" value="DnaJ domain"/>
    <property type="match status" value="1"/>
</dbReference>
<dbReference type="Pfam" id="PF00684">
    <property type="entry name" value="DnaJ_CXXCXGXG"/>
    <property type="match status" value="1"/>
</dbReference>
<dbReference type="PANTHER" id="PTHR43096">
    <property type="entry name" value="DNAJ HOMOLOG 1, MITOCHONDRIAL-RELATED"/>
    <property type="match status" value="1"/>
</dbReference>
<reference evidence="10" key="1">
    <citation type="journal article" date="2024" name="IScience">
        <title>Strigolactones Initiate the Formation of Haustorium-like Structures in Castilleja.</title>
        <authorList>
            <person name="Buerger M."/>
            <person name="Peterson D."/>
            <person name="Chory J."/>
        </authorList>
    </citation>
    <scope>NUCLEOTIDE SEQUENCE [LARGE SCALE GENOMIC DNA]</scope>
</reference>
<keyword evidence="3 6" id="KW-0863">Zinc-finger</keyword>
<dbReference type="PROSITE" id="PS00636">
    <property type="entry name" value="DNAJ_1"/>
    <property type="match status" value="1"/>
</dbReference>
<dbReference type="InterPro" id="IPR002939">
    <property type="entry name" value="DnaJ_C"/>
</dbReference>
<evidence type="ECO:0000256" key="3">
    <source>
        <dbReference type="ARBA" id="ARBA00022771"/>
    </source>
</evidence>
<dbReference type="Pfam" id="PF00226">
    <property type="entry name" value="DnaJ"/>
    <property type="match status" value="1"/>
</dbReference>
<dbReference type="PRINTS" id="PR00625">
    <property type="entry name" value="JDOMAIN"/>
</dbReference>
<feature type="zinc finger region" description="CR-type" evidence="6">
    <location>
        <begin position="216"/>
        <end position="294"/>
    </location>
</feature>
<keyword evidence="1 6" id="KW-0479">Metal-binding</keyword>
<dbReference type="SUPFAM" id="SSF57938">
    <property type="entry name" value="DnaJ/Hsp40 cysteine-rich domain"/>
    <property type="match status" value="1"/>
</dbReference>
<feature type="domain" description="CR-type" evidence="8">
    <location>
        <begin position="216"/>
        <end position="294"/>
    </location>
</feature>
<organism evidence="9 10">
    <name type="scientific">Castilleja foliolosa</name>
    <dbReference type="NCBI Taxonomy" id="1961234"/>
    <lineage>
        <taxon>Eukaryota</taxon>
        <taxon>Viridiplantae</taxon>
        <taxon>Streptophyta</taxon>
        <taxon>Embryophyta</taxon>
        <taxon>Tracheophyta</taxon>
        <taxon>Spermatophyta</taxon>
        <taxon>Magnoliopsida</taxon>
        <taxon>eudicotyledons</taxon>
        <taxon>Gunneridae</taxon>
        <taxon>Pentapetalae</taxon>
        <taxon>asterids</taxon>
        <taxon>lamiids</taxon>
        <taxon>Lamiales</taxon>
        <taxon>Orobanchaceae</taxon>
        <taxon>Pedicularideae</taxon>
        <taxon>Castillejinae</taxon>
        <taxon>Castilleja</taxon>
    </lineage>
</organism>
<evidence type="ECO:0000313" key="9">
    <source>
        <dbReference type="EMBL" id="KAL3622461.1"/>
    </source>
</evidence>
<dbReference type="InterPro" id="IPR036869">
    <property type="entry name" value="J_dom_sf"/>
</dbReference>
<dbReference type="HAMAP" id="MF_01152">
    <property type="entry name" value="DnaJ"/>
    <property type="match status" value="1"/>
</dbReference>
<dbReference type="Gene3D" id="2.10.230.10">
    <property type="entry name" value="Heat shock protein DnaJ, cysteine-rich domain"/>
    <property type="match status" value="1"/>
</dbReference>
<sequence>MIRSQGLRLARRSLASFLIHDSGSSLLCDYVLSGGRKSFSTALCNQSRGRSNSNIGNVGSEKYWLKLGFFNGNFGAARSIHGTAPLLKDFYDVLGVNKNATASEIKKSYYGLAKKLHPDTNKDDPEAEKKFQEVQKAYEVLKDDEKRQQYDQLGHEAFESASNGGGPGSDPFGGAGFNPFQDIFRNADIFNIFNRDMGGEDVKVSVELSFMEAVQGCTKTLSIMTDLECDACGGTGVPPGTRPETCKRCKGSGMVVQQNGPFTLQSTCPNCGGAGKIVSSFCKSCKGKRVLKGSKIVKLNFMAGVDNNETMKIPRSGGADPDGSRPGDLYVMIKVREDPVFRREGPDIHVDAVLSITQAILGGTIQVPTLTGDVVVKVRPGTQPGQKVVLRKKGIKVRNSYSFGDEYVHFNVSIPLNVTERQRQLIEEFAKEEQREDDKGAAAGASS</sequence>
<dbReference type="PANTHER" id="PTHR43096:SF52">
    <property type="entry name" value="DNAJ HOMOLOG 1, MITOCHONDRIAL-RELATED"/>
    <property type="match status" value="1"/>
</dbReference>
<evidence type="ECO:0000259" key="7">
    <source>
        <dbReference type="PROSITE" id="PS50076"/>
    </source>
</evidence>
<dbReference type="FunFam" id="2.60.260.20:FF:000005">
    <property type="entry name" value="Chaperone protein dnaJ 1, mitochondrial"/>
    <property type="match status" value="1"/>
</dbReference>
<feature type="domain" description="J" evidence="7">
    <location>
        <begin position="89"/>
        <end position="154"/>
    </location>
</feature>
<dbReference type="PROSITE" id="PS50076">
    <property type="entry name" value="DNAJ_2"/>
    <property type="match status" value="1"/>
</dbReference>
<dbReference type="SUPFAM" id="SSF49493">
    <property type="entry name" value="HSP40/DnaJ peptide-binding domain"/>
    <property type="match status" value="2"/>
</dbReference>
<dbReference type="CDD" id="cd10747">
    <property type="entry name" value="DnaJ_C"/>
    <property type="match status" value="1"/>
</dbReference>
<dbReference type="InterPro" id="IPR012724">
    <property type="entry name" value="DnaJ"/>
</dbReference>
<keyword evidence="10" id="KW-1185">Reference proteome</keyword>
<keyword evidence="5" id="KW-0143">Chaperone</keyword>
<name>A0ABD3BY84_9LAMI</name>
<evidence type="ECO:0000256" key="6">
    <source>
        <dbReference type="PROSITE-ProRule" id="PRU00546"/>
    </source>
</evidence>
<gene>
    <name evidence="9" type="ORF">CASFOL_033872</name>
</gene>
<accession>A0ABD3BY84</accession>
<dbReference type="Gene3D" id="2.60.260.20">
    <property type="entry name" value="Urease metallochaperone UreE, N-terminal domain"/>
    <property type="match status" value="2"/>
</dbReference>
<evidence type="ECO:0000256" key="1">
    <source>
        <dbReference type="ARBA" id="ARBA00022723"/>
    </source>
</evidence>
<dbReference type="InterPro" id="IPR008971">
    <property type="entry name" value="HSP40/DnaJ_pept-bd"/>
</dbReference>
<evidence type="ECO:0000256" key="5">
    <source>
        <dbReference type="ARBA" id="ARBA00023186"/>
    </source>
</evidence>
<keyword evidence="4 6" id="KW-0862">Zinc</keyword>
<dbReference type="InterPro" id="IPR001623">
    <property type="entry name" value="DnaJ_domain"/>
</dbReference>
<comment type="caution">
    <text evidence="9">The sequence shown here is derived from an EMBL/GenBank/DDBJ whole genome shotgun (WGS) entry which is preliminary data.</text>
</comment>
<keyword evidence="2" id="KW-0677">Repeat</keyword>
<dbReference type="AlphaFoldDB" id="A0ABD3BY84"/>
<dbReference type="GO" id="GO:0008270">
    <property type="term" value="F:zinc ion binding"/>
    <property type="evidence" value="ECO:0007669"/>
    <property type="project" value="UniProtKB-KW"/>
</dbReference>
<dbReference type="InterPro" id="IPR001305">
    <property type="entry name" value="HSP_DnaJ_Cys-rich_dom"/>
</dbReference>
<dbReference type="InterPro" id="IPR018253">
    <property type="entry name" value="DnaJ_domain_CS"/>
</dbReference>
<evidence type="ECO:0000313" key="10">
    <source>
        <dbReference type="Proteomes" id="UP001632038"/>
    </source>
</evidence>
<proteinExistence type="inferred from homology"/>
<dbReference type="NCBIfam" id="NF008035">
    <property type="entry name" value="PRK10767.1"/>
    <property type="match status" value="1"/>
</dbReference>
<dbReference type="SUPFAM" id="SSF46565">
    <property type="entry name" value="Chaperone J-domain"/>
    <property type="match status" value="1"/>
</dbReference>
<dbReference type="FunFam" id="1.10.287.110:FF:000058">
    <property type="entry name" value="Chaperone protein dnaJ GFA2, mitochondrial"/>
    <property type="match status" value="1"/>
</dbReference>
<dbReference type="SMART" id="SM00271">
    <property type="entry name" value="DnaJ"/>
    <property type="match status" value="1"/>
</dbReference>
<evidence type="ECO:0000259" key="8">
    <source>
        <dbReference type="PROSITE" id="PS51188"/>
    </source>
</evidence>
<evidence type="ECO:0000256" key="2">
    <source>
        <dbReference type="ARBA" id="ARBA00022737"/>
    </source>
</evidence>
<dbReference type="PROSITE" id="PS51188">
    <property type="entry name" value="ZF_CR"/>
    <property type="match status" value="1"/>
</dbReference>
<dbReference type="CDD" id="cd10719">
    <property type="entry name" value="DnaJ_zf"/>
    <property type="match status" value="1"/>
</dbReference>